<evidence type="ECO:0000256" key="2">
    <source>
        <dbReference type="SAM" id="SignalP"/>
    </source>
</evidence>
<evidence type="ECO:0000313" key="3">
    <source>
        <dbReference type="EMBL" id="CAH0998907.1"/>
    </source>
</evidence>
<dbReference type="SMART" id="SM00028">
    <property type="entry name" value="TPR"/>
    <property type="match status" value="3"/>
</dbReference>
<organism evidence="3 4">
    <name type="scientific">Neolewinella maritima</name>
    <dbReference type="NCBI Taxonomy" id="1383882"/>
    <lineage>
        <taxon>Bacteria</taxon>
        <taxon>Pseudomonadati</taxon>
        <taxon>Bacteroidota</taxon>
        <taxon>Saprospiria</taxon>
        <taxon>Saprospirales</taxon>
        <taxon>Lewinellaceae</taxon>
        <taxon>Neolewinella</taxon>
    </lineage>
</organism>
<dbReference type="SUPFAM" id="SSF48452">
    <property type="entry name" value="TPR-like"/>
    <property type="match status" value="2"/>
</dbReference>
<dbReference type="PANTHER" id="PTHR45588">
    <property type="entry name" value="TPR DOMAIN-CONTAINING PROTEIN"/>
    <property type="match status" value="1"/>
</dbReference>
<dbReference type="PROSITE" id="PS51257">
    <property type="entry name" value="PROKAR_LIPOPROTEIN"/>
    <property type="match status" value="1"/>
</dbReference>
<sequence length="579" mass="64049">MNTRHLFATGSFLLLSLLLSTSCADRATRPPAYSAVPDDPVSCAPATNDQAWYEDDKKAPLFKDLTDLEFPITARKKAVNTYFNQGMVLAYGFNHAEAARSFYYATRLEPDCPMAYWGYAYVLGPNYNAGMEPNNYPRAYAAVQQAQELAKTKGTPTEKALIGALAQRYSADAPADRSHLDEAYAAAMREVWERFPNDAEVGTLLAEALMDLHPWDLWDKAGEPRPWTPEILELLDQVLLLDPDHPGANHLYIHAIEASHTPEQGLVSARRLAGGLVPGAGHLVHMPSHIYIRTGHYHEGSLANREAVKVDSNYITTCRAQGAYPLIYHPHNYHFLAATATLAGHSEWAIDAAKRIARHADNDLVTIPALGLLQHFYTVPDYVLVKFGHWDEILNALDVRRDLTYPKLIRHYARGMAQLGKDNIAAAREELAALQALLPDPTIDSLVIGVNSARNVASIAERVLAGEIAAHAGELDEAAEILGEAVAIEDALNYMEPPDWFFSVRHHLGAVLVDAGRYREAVEVYEQDLHTFPKNGWALHGLQAAYRGLDEQVQEAAVSERIAEVWATADVELEGSRVR</sequence>
<dbReference type="EMBL" id="CAKLPZ010000001">
    <property type="protein sequence ID" value="CAH0998907.1"/>
    <property type="molecule type" value="Genomic_DNA"/>
</dbReference>
<evidence type="ECO:0008006" key="5">
    <source>
        <dbReference type="Google" id="ProtNLM"/>
    </source>
</evidence>
<dbReference type="Gene3D" id="1.25.40.10">
    <property type="entry name" value="Tetratricopeptide repeat domain"/>
    <property type="match status" value="2"/>
</dbReference>
<comment type="caution">
    <text evidence="3">The sequence shown here is derived from an EMBL/GenBank/DDBJ whole genome shotgun (WGS) entry which is preliminary data.</text>
</comment>
<evidence type="ECO:0000313" key="4">
    <source>
        <dbReference type="Proteomes" id="UP000837803"/>
    </source>
</evidence>
<protein>
    <recommendedName>
        <fullName evidence="5">Tetratricopeptide repeat protein</fullName>
    </recommendedName>
</protein>
<keyword evidence="4" id="KW-1185">Reference proteome</keyword>
<accession>A0ABM9AWR3</accession>
<dbReference type="PANTHER" id="PTHR45588:SF1">
    <property type="entry name" value="WW DOMAIN-CONTAINING PROTEIN"/>
    <property type="match status" value="1"/>
</dbReference>
<feature type="chain" id="PRO_5047279934" description="Tetratricopeptide repeat protein" evidence="2">
    <location>
        <begin position="25"/>
        <end position="579"/>
    </location>
</feature>
<dbReference type="PROSITE" id="PS50005">
    <property type="entry name" value="TPR"/>
    <property type="match status" value="1"/>
</dbReference>
<feature type="repeat" description="TPR" evidence="1">
    <location>
        <begin position="502"/>
        <end position="535"/>
    </location>
</feature>
<keyword evidence="1" id="KW-0802">TPR repeat</keyword>
<dbReference type="Proteomes" id="UP000837803">
    <property type="component" value="Unassembled WGS sequence"/>
</dbReference>
<name>A0ABM9AWR3_9BACT</name>
<keyword evidence="2" id="KW-0732">Signal</keyword>
<dbReference type="RefSeq" id="WP_238749116.1">
    <property type="nucleotide sequence ID" value="NZ_CAKLPZ010000001.1"/>
</dbReference>
<dbReference type="InterPro" id="IPR019734">
    <property type="entry name" value="TPR_rpt"/>
</dbReference>
<gene>
    <name evidence="3" type="ORF">LEM8419_00210</name>
</gene>
<proteinExistence type="predicted"/>
<feature type="signal peptide" evidence="2">
    <location>
        <begin position="1"/>
        <end position="24"/>
    </location>
</feature>
<evidence type="ECO:0000256" key="1">
    <source>
        <dbReference type="PROSITE-ProRule" id="PRU00339"/>
    </source>
</evidence>
<reference evidence="3" key="1">
    <citation type="submission" date="2021-12" db="EMBL/GenBank/DDBJ databases">
        <authorList>
            <person name="Rodrigo-Torres L."/>
            <person name="Arahal R. D."/>
            <person name="Lucena T."/>
        </authorList>
    </citation>
    <scope>NUCLEOTIDE SEQUENCE</scope>
    <source>
        <strain evidence="3">CECT 8419</strain>
    </source>
</reference>
<dbReference type="InterPro" id="IPR011990">
    <property type="entry name" value="TPR-like_helical_dom_sf"/>
</dbReference>